<dbReference type="InterPro" id="IPR044399">
    <property type="entry name" value="Mb-like_M"/>
</dbReference>
<dbReference type="InterPro" id="IPR000971">
    <property type="entry name" value="Globin"/>
</dbReference>
<dbReference type="GO" id="GO:0046872">
    <property type="term" value="F:metal ion binding"/>
    <property type="evidence" value="ECO:0007669"/>
    <property type="project" value="UniProtKB-KW"/>
</dbReference>
<evidence type="ECO:0000256" key="7">
    <source>
        <dbReference type="ARBA" id="ARBA00023179"/>
    </source>
</evidence>
<evidence type="ECO:0000256" key="2">
    <source>
        <dbReference type="ARBA" id="ARBA00022448"/>
    </source>
</evidence>
<dbReference type="Proteomes" id="UP001374579">
    <property type="component" value="Unassembled WGS sequence"/>
</dbReference>
<dbReference type="GO" id="GO:0005344">
    <property type="term" value="F:oxygen carrier activity"/>
    <property type="evidence" value="ECO:0007669"/>
    <property type="project" value="UniProtKB-KW"/>
</dbReference>
<comment type="caution">
    <text evidence="12">The sequence shown here is derived from an EMBL/GenBank/DDBJ whole genome shotgun (WGS) entry which is preliminary data.</text>
</comment>
<feature type="region of interest" description="Disordered" evidence="10">
    <location>
        <begin position="241"/>
        <end position="297"/>
    </location>
</feature>
<dbReference type="PANTHER" id="PTHR46458:SF1">
    <property type="entry name" value="GEO09476P1"/>
    <property type="match status" value="1"/>
</dbReference>
<evidence type="ECO:0000256" key="9">
    <source>
        <dbReference type="RuleBase" id="RU000356"/>
    </source>
</evidence>
<dbReference type="PROSITE" id="PS01033">
    <property type="entry name" value="GLOBIN"/>
    <property type="match status" value="1"/>
</dbReference>
<dbReference type="EMBL" id="JBAMIC010000008">
    <property type="protein sequence ID" value="KAK7104870.1"/>
    <property type="molecule type" value="Genomic_DNA"/>
</dbReference>
<keyword evidence="3 9" id="KW-0349">Heme</keyword>
<organism evidence="12 13">
    <name type="scientific">Littorina saxatilis</name>
    <dbReference type="NCBI Taxonomy" id="31220"/>
    <lineage>
        <taxon>Eukaryota</taxon>
        <taxon>Metazoa</taxon>
        <taxon>Spiralia</taxon>
        <taxon>Lophotrochozoa</taxon>
        <taxon>Mollusca</taxon>
        <taxon>Gastropoda</taxon>
        <taxon>Caenogastropoda</taxon>
        <taxon>Littorinimorpha</taxon>
        <taxon>Littorinoidea</taxon>
        <taxon>Littorinidae</taxon>
        <taxon>Littorina</taxon>
    </lineage>
</organism>
<keyword evidence="7" id="KW-0514">Muscle protein</keyword>
<reference evidence="12 13" key="1">
    <citation type="submission" date="2024-02" db="EMBL/GenBank/DDBJ databases">
        <title>Chromosome-scale genome assembly of the rough periwinkle Littorina saxatilis.</title>
        <authorList>
            <person name="De Jode A."/>
            <person name="Faria R."/>
            <person name="Formenti G."/>
            <person name="Sims Y."/>
            <person name="Smith T.P."/>
            <person name="Tracey A."/>
            <person name="Wood J.M.D."/>
            <person name="Zagrodzka Z.B."/>
            <person name="Johannesson K."/>
            <person name="Butlin R.K."/>
            <person name="Leder E.H."/>
        </authorList>
    </citation>
    <scope>NUCLEOTIDE SEQUENCE [LARGE SCALE GENOMIC DNA]</scope>
    <source>
        <strain evidence="12">Snail1</strain>
        <tissue evidence="12">Muscle</tissue>
    </source>
</reference>
<feature type="compositionally biased region" description="Basic and acidic residues" evidence="10">
    <location>
        <begin position="259"/>
        <end position="271"/>
    </location>
</feature>
<dbReference type="InterPro" id="IPR009050">
    <property type="entry name" value="Globin-like_sf"/>
</dbReference>
<keyword evidence="5" id="KW-0479">Metal-binding</keyword>
<dbReference type="Gene3D" id="1.10.490.10">
    <property type="entry name" value="Globins"/>
    <property type="match status" value="1"/>
</dbReference>
<sequence>MGCANAKSPVPVQSFEEYYDKRQPAGPRPSIGKFQSPIRMTPFTQEYYDLFAVDPPVLTSRQKILIRRSWPEFMEGPDPIKNAAFAFVRLFVLSPESMEVFKFIEKPNEPAALEQANKLLKNVVMKTHITFAVGYLDDAIALMDNMSAFTDLTVKLGAKHYDNGATVDFLKGLCEGFMFALEKKLWPNVDAELLSAWEAFFINLGHCWALGFTRRKETVAKFSISSSDQEQPRRLVLKCSNESKSEYEPKETFNNQEQLKTDPNKQEESIRDSNYQDQPKTDLDCQEQPKGDLNSQE</sequence>
<keyword evidence="6" id="KW-0408">Iron</keyword>
<evidence type="ECO:0000313" key="13">
    <source>
        <dbReference type="Proteomes" id="UP001374579"/>
    </source>
</evidence>
<evidence type="ECO:0000256" key="3">
    <source>
        <dbReference type="ARBA" id="ARBA00022617"/>
    </source>
</evidence>
<feature type="compositionally biased region" description="Basic and acidic residues" evidence="10">
    <location>
        <begin position="279"/>
        <end position="290"/>
    </location>
</feature>
<keyword evidence="13" id="KW-1185">Reference proteome</keyword>
<proteinExistence type="inferred from homology"/>
<evidence type="ECO:0000313" key="12">
    <source>
        <dbReference type="EMBL" id="KAK7104870.1"/>
    </source>
</evidence>
<evidence type="ECO:0000256" key="5">
    <source>
        <dbReference type="ARBA" id="ARBA00022723"/>
    </source>
</evidence>
<dbReference type="GO" id="GO:0020037">
    <property type="term" value="F:heme binding"/>
    <property type="evidence" value="ECO:0007669"/>
    <property type="project" value="InterPro"/>
</dbReference>
<dbReference type="AlphaFoldDB" id="A0AAN9GFG8"/>
<feature type="domain" description="Globin" evidence="11">
    <location>
        <begin position="57"/>
        <end position="213"/>
    </location>
</feature>
<evidence type="ECO:0000256" key="1">
    <source>
        <dbReference type="ARBA" id="ARBA00013895"/>
    </source>
</evidence>
<keyword evidence="2 9" id="KW-0813">Transport</keyword>
<dbReference type="GO" id="GO:0019825">
    <property type="term" value="F:oxygen binding"/>
    <property type="evidence" value="ECO:0007669"/>
    <property type="project" value="InterPro"/>
</dbReference>
<gene>
    <name evidence="12" type="ORF">V1264_019518</name>
</gene>
<evidence type="ECO:0000256" key="8">
    <source>
        <dbReference type="ARBA" id="ARBA00030087"/>
    </source>
</evidence>
<dbReference type="PANTHER" id="PTHR46458">
    <property type="entry name" value="BLR2807 PROTEIN"/>
    <property type="match status" value="1"/>
</dbReference>
<evidence type="ECO:0000256" key="6">
    <source>
        <dbReference type="ARBA" id="ARBA00023004"/>
    </source>
</evidence>
<dbReference type="SUPFAM" id="SSF46458">
    <property type="entry name" value="Globin-like"/>
    <property type="match status" value="1"/>
</dbReference>
<evidence type="ECO:0000256" key="4">
    <source>
        <dbReference type="ARBA" id="ARBA00022621"/>
    </source>
</evidence>
<evidence type="ECO:0000259" key="11">
    <source>
        <dbReference type="PROSITE" id="PS01033"/>
    </source>
</evidence>
<keyword evidence="4 9" id="KW-0561">Oxygen transport</keyword>
<name>A0AAN9GFG8_9CAEN</name>
<dbReference type="InterPro" id="IPR050532">
    <property type="entry name" value="Globin-like_OT"/>
</dbReference>
<dbReference type="Pfam" id="PF00042">
    <property type="entry name" value="Globin"/>
    <property type="match status" value="1"/>
</dbReference>
<protein>
    <recommendedName>
        <fullName evidence="1">Globin</fullName>
    </recommendedName>
    <alternativeName>
        <fullName evidence="8">Myoglobin</fullName>
    </alternativeName>
</protein>
<feature type="compositionally biased region" description="Basic and acidic residues" evidence="10">
    <location>
        <begin position="241"/>
        <end position="251"/>
    </location>
</feature>
<dbReference type="InterPro" id="IPR012292">
    <property type="entry name" value="Globin/Proto"/>
</dbReference>
<dbReference type="CDD" id="cd01040">
    <property type="entry name" value="Mb-like"/>
    <property type="match status" value="1"/>
</dbReference>
<comment type="similarity">
    <text evidence="9">Belongs to the globin family.</text>
</comment>
<accession>A0AAN9GFG8</accession>
<evidence type="ECO:0000256" key="10">
    <source>
        <dbReference type="SAM" id="MobiDB-lite"/>
    </source>
</evidence>